<organism evidence="10 11">
    <name type="scientific">Shewanella khirikhana</name>
    <dbReference type="NCBI Taxonomy" id="1965282"/>
    <lineage>
        <taxon>Bacteria</taxon>
        <taxon>Pseudomonadati</taxon>
        <taxon>Pseudomonadota</taxon>
        <taxon>Gammaproteobacteria</taxon>
        <taxon>Alteromonadales</taxon>
        <taxon>Shewanellaceae</taxon>
        <taxon>Shewanella</taxon>
    </lineage>
</organism>
<keyword evidence="6" id="KW-0564">Palmitate</keyword>
<dbReference type="PANTHER" id="PTHR44858">
    <property type="entry name" value="TETRATRICOPEPTIDE REPEAT PROTEIN 6"/>
    <property type="match status" value="1"/>
</dbReference>
<evidence type="ECO:0000256" key="6">
    <source>
        <dbReference type="ARBA" id="ARBA00023139"/>
    </source>
</evidence>
<proteinExistence type="predicted"/>
<feature type="repeat" description="TPR" evidence="9">
    <location>
        <begin position="125"/>
        <end position="158"/>
    </location>
</feature>
<dbReference type="Gene3D" id="1.25.40.10">
    <property type="entry name" value="Tetratricopeptide repeat domain"/>
    <property type="match status" value="1"/>
</dbReference>
<keyword evidence="7 10" id="KW-0449">Lipoprotein</keyword>
<keyword evidence="5 8" id="KW-0472">Membrane</keyword>
<accession>A0ABM7CZY4</accession>
<dbReference type="SUPFAM" id="SSF48452">
    <property type="entry name" value="TPR-like"/>
    <property type="match status" value="1"/>
</dbReference>
<sequence>MMEPNRAHLGFPGREGECLMERKLKTLMLSGLFGLSVLSGGCASTQSSGFDNAGEGRLMVAPLLPDYKHEVGLARLNEVLASMDLNEDQLSRVYYERGVIYDTLGLRLMARLDFHQALKIRPNIADAYNFLGIYYTQEGDFDNAYEAFDAVLELEPNYDYAYLNRGIALYYGERADLAVADMDNFLRRDPSDGYRALWYFLIDADIDRAAALARLAEHRKSLKGDDWASAISDYYLGTLSRKALFERARSGLNHPREYSERLCEAYFYVAKAEEAAGNKEAAANYFRLALATNIYDFVEHRYARVELGRLANQAQAELEQP</sequence>
<dbReference type="EMBL" id="CP020373">
    <property type="protein sequence ID" value="AZQ09648.1"/>
    <property type="molecule type" value="Genomic_DNA"/>
</dbReference>
<dbReference type="NCBIfam" id="NF008391">
    <property type="entry name" value="PRK11189.1"/>
    <property type="match status" value="1"/>
</dbReference>
<evidence type="ECO:0000256" key="8">
    <source>
        <dbReference type="PIRNR" id="PIRNR004654"/>
    </source>
</evidence>
<comment type="subunit">
    <text evidence="8">Homodimer.</text>
</comment>
<keyword evidence="3" id="KW-0677">Repeat</keyword>
<evidence type="ECO:0000256" key="2">
    <source>
        <dbReference type="ARBA" id="ARBA00022729"/>
    </source>
</evidence>
<dbReference type="Pfam" id="PF00515">
    <property type="entry name" value="TPR_1"/>
    <property type="match status" value="1"/>
</dbReference>
<evidence type="ECO:0000313" key="10">
    <source>
        <dbReference type="EMBL" id="AZQ09648.1"/>
    </source>
</evidence>
<keyword evidence="1 8" id="KW-1003">Cell membrane</keyword>
<dbReference type="PROSITE" id="PS50293">
    <property type="entry name" value="TPR_REGION"/>
    <property type="match status" value="1"/>
</dbReference>
<keyword evidence="4 9" id="KW-0802">TPR repeat</keyword>
<dbReference type="InterPro" id="IPR019734">
    <property type="entry name" value="TPR_rpt"/>
</dbReference>
<dbReference type="Proteomes" id="UP000278437">
    <property type="component" value="Chromosome"/>
</dbReference>
<gene>
    <name evidence="10" type="primary">nlpI</name>
    <name evidence="10" type="ORF">STH12_00501</name>
</gene>
<dbReference type="PIRSF" id="PIRSF004654">
    <property type="entry name" value="NlpI"/>
    <property type="match status" value="1"/>
</dbReference>
<keyword evidence="11" id="KW-1185">Reference proteome</keyword>
<evidence type="ECO:0000256" key="7">
    <source>
        <dbReference type="ARBA" id="ARBA00023288"/>
    </source>
</evidence>
<evidence type="ECO:0000256" key="9">
    <source>
        <dbReference type="PROSITE-ProRule" id="PRU00339"/>
    </source>
</evidence>
<protein>
    <recommendedName>
        <fullName evidence="8">Lipoprotein NlpI</fullName>
    </recommendedName>
</protein>
<keyword evidence="2" id="KW-0732">Signal</keyword>
<dbReference type="Pfam" id="PF13181">
    <property type="entry name" value="TPR_8"/>
    <property type="match status" value="1"/>
</dbReference>
<evidence type="ECO:0000313" key="11">
    <source>
        <dbReference type="Proteomes" id="UP000278437"/>
    </source>
</evidence>
<feature type="repeat" description="TPR" evidence="9">
    <location>
        <begin position="91"/>
        <end position="124"/>
    </location>
</feature>
<evidence type="ECO:0000256" key="1">
    <source>
        <dbReference type="ARBA" id="ARBA00022475"/>
    </source>
</evidence>
<evidence type="ECO:0000256" key="3">
    <source>
        <dbReference type="ARBA" id="ARBA00022737"/>
    </source>
</evidence>
<dbReference type="PANTHER" id="PTHR44858:SF1">
    <property type="entry name" value="UDP-N-ACETYLGLUCOSAMINE--PEPTIDE N-ACETYLGLUCOSAMINYLTRANSFERASE SPINDLY-RELATED"/>
    <property type="match status" value="1"/>
</dbReference>
<dbReference type="InterPro" id="IPR011990">
    <property type="entry name" value="TPR-like_helical_dom_sf"/>
</dbReference>
<evidence type="ECO:0000256" key="5">
    <source>
        <dbReference type="ARBA" id="ARBA00023136"/>
    </source>
</evidence>
<dbReference type="InterPro" id="IPR023605">
    <property type="entry name" value="Lipoprotein_NlpI"/>
</dbReference>
<dbReference type="PROSITE" id="PS50005">
    <property type="entry name" value="TPR"/>
    <property type="match status" value="2"/>
</dbReference>
<name>A0ABM7CZY4_9GAMM</name>
<evidence type="ECO:0000256" key="4">
    <source>
        <dbReference type="ARBA" id="ARBA00022803"/>
    </source>
</evidence>
<reference evidence="11" key="1">
    <citation type="submission" date="2017-03" db="EMBL/GenBank/DDBJ databases">
        <title>Full genome sequence of a non-lethal Shewanella isolate that potentiates virulence of Vibio parahaemolyticus causing acute hepatopancreatic necrosis disease (AHPND) in shrimp.</title>
        <authorList>
            <person name="Prachumwat A."/>
            <person name="Sritunyalucksana K."/>
        </authorList>
    </citation>
    <scope>NUCLEOTIDE SEQUENCE [LARGE SCALE GENOMIC DNA]</scope>
    <source>
        <strain evidence="11">TH2012</strain>
    </source>
</reference>
<comment type="subcellular location">
    <subcellularLocation>
        <location evidence="8">Cell membrane</location>
    </subcellularLocation>
</comment>
<dbReference type="InterPro" id="IPR050498">
    <property type="entry name" value="Ycf3"/>
</dbReference>
<comment type="function">
    <text evidence="8">May be involved in cell division.</text>
</comment>
<dbReference type="SMART" id="SM00028">
    <property type="entry name" value="TPR"/>
    <property type="match status" value="4"/>
</dbReference>